<dbReference type="Proteomes" id="UP000789508">
    <property type="component" value="Unassembled WGS sequence"/>
</dbReference>
<gene>
    <name evidence="2" type="ORF">ALEPTO_LOCUS8214</name>
</gene>
<evidence type="ECO:0000313" key="3">
    <source>
        <dbReference type="Proteomes" id="UP000789508"/>
    </source>
</evidence>
<dbReference type="InterPro" id="IPR029058">
    <property type="entry name" value="AB_hydrolase_fold"/>
</dbReference>
<dbReference type="GO" id="GO:0016020">
    <property type="term" value="C:membrane"/>
    <property type="evidence" value="ECO:0007669"/>
    <property type="project" value="TreeGrafter"/>
</dbReference>
<feature type="domain" description="AB hydrolase-1" evidence="1">
    <location>
        <begin position="61"/>
        <end position="256"/>
    </location>
</feature>
<dbReference type="InterPro" id="IPR050266">
    <property type="entry name" value="AB_hydrolase_sf"/>
</dbReference>
<proteinExistence type="predicted"/>
<name>A0A9N9CGD5_9GLOM</name>
<sequence length="307" mass="34115">MSSPTQLSSSSPISQLSVEQSANAFSLIFPLTATQFVASPTPDSASYVAYEDTGDPGNNLPTLFFVPGIGELRQTFRLIAPHFNREGHRVLCMDLRGAGQSTANFKSYTPEDVVTDMIQILDHAQIKSPVVIIGNSLGGASANIFASRYPEKVHSIIMLNGVLRDAPSDKFLRPILNLLFLPIWGSSAWINYWKNLFKKQRPVDFDSYATALKKNLSEPGHLYALKKFATATKASAWKCIPQVTCPVLAIYGSKDPDYSDPFKEPEIVRPQYVNAKLFKSELMDGLGHYPYVEEPEKVIKLISEFIY</sequence>
<dbReference type="GO" id="GO:0003824">
    <property type="term" value="F:catalytic activity"/>
    <property type="evidence" value="ECO:0007669"/>
    <property type="project" value="InterPro"/>
</dbReference>
<evidence type="ECO:0000313" key="2">
    <source>
        <dbReference type="EMBL" id="CAG8602662.1"/>
    </source>
</evidence>
<protein>
    <submittedName>
        <fullName evidence="2">2792_t:CDS:1</fullName>
    </submittedName>
</protein>
<dbReference type="PANTHER" id="PTHR43798">
    <property type="entry name" value="MONOACYLGLYCEROL LIPASE"/>
    <property type="match status" value="1"/>
</dbReference>
<comment type="caution">
    <text evidence="2">The sequence shown here is derived from an EMBL/GenBank/DDBJ whole genome shotgun (WGS) entry which is preliminary data.</text>
</comment>
<accession>A0A9N9CGD5</accession>
<dbReference type="AlphaFoldDB" id="A0A9N9CGD5"/>
<dbReference type="EMBL" id="CAJVPS010004355">
    <property type="protein sequence ID" value="CAG8602662.1"/>
    <property type="molecule type" value="Genomic_DNA"/>
</dbReference>
<keyword evidence="3" id="KW-1185">Reference proteome</keyword>
<dbReference type="PRINTS" id="PR00111">
    <property type="entry name" value="ABHYDROLASE"/>
</dbReference>
<reference evidence="2" key="1">
    <citation type="submission" date="2021-06" db="EMBL/GenBank/DDBJ databases">
        <authorList>
            <person name="Kallberg Y."/>
            <person name="Tangrot J."/>
            <person name="Rosling A."/>
        </authorList>
    </citation>
    <scope>NUCLEOTIDE SEQUENCE</scope>
    <source>
        <strain evidence="2">FL130A</strain>
    </source>
</reference>
<dbReference type="InterPro" id="IPR000073">
    <property type="entry name" value="AB_hydrolase_1"/>
</dbReference>
<dbReference type="Pfam" id="PF00561">
    <property type="entry name" value="Abhydrolase_1"/>
    <property type="match status" value="1"/>
</dbReference>
<dbReference type="OrthoDB" id="408373at2759"/>
<evidence type="ECO:0000259" key="1">
    <source>
        <dbReference type="Pfam" id="PF00561"/>
    </source>
</evidence>
<dbReference type="SUPFAM" id="SSF53474">
    <property type="entry name" value="alpha/beta-Hydrolases"/>
    <property type="match status" value="1"/>
</dbReference>
<dbReference type="PANTHER" id="PTHR43798:SF33">
    <property type="entry name" value="HYDROLASE, PUTATIVE (AFU_ORTHOLOGUE AFUA_2G14860)-RELATED"/>
    <property type="match status" value="1"/>
</dbReference>
<dbReference type="Gene3D" id="3.40.50.1820">
    <property type="entry name" value="alpha/beta hydrolase"/>
    <property type="match status" value="1"/>
</dbReference>
<dbReference type="PRINTS" id="PR00412">
    <property type="entry name" value="EPOXHYDRLASE"/>
</dbReference>
<organism evidence="2 3">
    <name type="scientific">Ambispora leptoticha</name>
    <dbReference type="NCBI Taxonomy" id="144679"/>
    <lineage>
        <taxon>Eukaryota</taxon>
        <taxon>Fungi</taxon>
        <taxon>Fungi incertae sedis</taxon>
        <taxon>Mucoromycota</taxon>
        <taxon>Glomeromycotina</taxon>
        <taxon>Glomeromycetes</taxon>
        <taxon>Archaeosporales</taxon>
        <taxon>Ambisporaceae</taxon>
        <taxon>Ambispora</taxon>
    </lineage>
</organism>
<dbReference type="InterPro" id="IPR000639">
    <property type="entry name" value="Epox_hydrolase-like"/>
</dbReference>